<keyword evidence="9" id="KW-1185">Reference proteome</keyword>
<dbReference type="GO" id="GO:0005737">
    <property type="term" value="C:cytoplasm"/>
    <property type="evidence" value="ECO:0007669"/>
    <property type="project" value="TreeGrafter"/>
</dbReference>
<evidence type="ECO:0000259" key="7">
    <source>
        <dbReference type="Pfam" id="PF00270"/>
    </source>
</evidence>
<evidence type="ECO:0000313" key="8">
    <source>
        <dbReference type="EMBL" id="KAJ7348819.1"/>
    </source>
</evidence>
<evidence type="ECO:0000256" key="1">
    <source>
        <dbReference type="ARBA" id="ARBA00005446"/>
    </source>
</evidence>
<dbReference type="GO" id="GO:0006281">
    <property type="term" value="P:DNA repair"/>
    <property type="evidence" value="ECO:0007669"/>
    <property type="project" value="TreeGrafter"/>
</dbReference>
<feature type="region of interest" description="Disordered" evidence="6">
    <location>
        <begin position="67"/>
        <end position="100"/>
    </location>
</feature>
<keyword evidence="2" id="KW-0238">DNA-binding</keyword>
<dbReference type="InterPro" id="IPR027417">
    <property type="entry name" value="P-loop_NTPase"/>
</dbReference>
<dbReference type="InterPro" id="IPR011545">
    <property type="entry name" value="DEAD/DEAH_box_helicase_dom"/>
</dbReference>
<dbReference type="Proteomes" id="UP001218218">
    <property type="component" value="Unassembled WGS sequence"/>
</dbReference>
<organism evidence="8 9">
    <name type="scientific">Mycena albidolilacea</name>
    <dbReference type="NCBI Taxonomy" id="1033008"/>
    <lineage>
        <taxon>Eukaryota</taxon>
        <taxon>Fungi</taxon>
        <taxon>Dikarya</taxon>
        <taxon>Basidiomycota</taxon>
        <taxon>Agaricomycotina</taxon>
        <taxon>Agaricomycetes</taxon>
        <taxon>Agaricomycetidae</taxon>
        <taxon>Agaricales</taxon>
        <taxon>Marasmiineae</taxon>
        <taxon>Mycenaceae</taxon>
        <taxon>Mycena</taxon>
    </lineage>
</organism>
<dbReference type="GO" id="GO:0006310">
    <property type="term" value="P:DNA recombination"/>
    <property type="evidence" value="ECO:0007669"/>
    <property type="project" value="TreeGrafter"/>
</dbReference>
<dbReference type="GO" id="GO:0043138">
    <property type="term" value="F:3'-5' DNA helicase activity"/>
    <property type="evidence" value="ECO:0007669"/>
    <property type="project" value="UniProtKB-EC"/>
</dbReference>
<feature type="domain" description="DEAD/DEAH-box helicase" evidence="7">
    <location>
        <begin position="272"/>
        <end position="336"/>
    </location>
</feature>
<name>A0AAD7ESN1_9AGAR</name>
<dbReference type="Gene3D" id="3.50.50.60">
    <property type="entry name" value="FAD/NAD(P)-binding domain"/>
    <property type="match status" value="1"/>
</dbReference>
<dbReference type="PANTHER" id="PTHR13710:SF105">
    <property type="entry name" value="ATP-DEPENDENT DNA HELICASE Q1"/>
    <property type="match status" value="1"/>
</dbReference>
<gene>
    <name evidence="8" type="ORF">DFH08DRAFT_935868</name>
</gene>
<dbReference type="AlphaFoldDB" id="A0AAD7ESN1"/>
<comment type="caution">
    <text evidence="8">The sequence shown here is derived from an EMBL/GenBank/DDBJ whole genome shotgun (WGS) entry which is preliminary data.</text>
</comment>
<feature type="region of interest" description="Disordered" evidence="6">
    <location>
        <begin position="233"/>
        <end position="253"/>
    </location>
</feature>
<dbReference type="GO" id="GO:0005694">
    <property type="term" value="C:chromosome"/>
    <property type="evidence" value="ECO:0007669"/>
    <property type="project" value="TreeGrafter"/>
</dbReference>
<dbReference type="EMBL" id="JARIHO010000016">
    <property type="protein sequence ID" value="KAJ7348819.1"/>
    <property type="molecule type" value="Genomic_DNA"/>
</dbReference>
<dbReference type="PANTHER" id="PTHR13710">
    <property type="entry name" value="DNA HELICASE RECQ FAMILY MEMBER"/>
    <property type="match status" value="1"/>
</dbReference>
<dbReference type="SUPFAM" id="SSF51905">
    <property type="entry name" value="FAD/NAD(P)-binding domain"/>
    <property type="match status" value="1"/>
</dbReference>
<dbReference type="InterPro" id="IPR036188">
    <property type="entry name" value="FAD/NAD-bd_sf"/>
</dbReference>
<evidence type="ECO:0000256" key="3">
    <source>
        <dbReference type="ARBA" id="ARBA00023235"/>
    </source>
</evidence>
<sequence length="463" mass="51798">MAAFGTRRGESDNTNPILELAFGTRFSYGSVGSGKQHRRSGLRFGFAARVSVDDEYVRYGEVRPSHNEGFGVRGRARGEVRSSSRQRPGPGPITCERRSRTQRFLPDDAAAHYLQPWPPSRVSTSQMSPVNFFARHPIFPPEASTSGVSGAVKRRSCDTFVRPQPKRLKFLGDNHRDLDSKTPTELKDLLTLTIEKGEKIEEREIFIRKGIENLYKQRASAIKAALAANLSTPPDELWHPSPSTEEDVDNEEENPKISEVLRRCFEIEELRKQQIKAIKKTTAGQDIFVLLPTGAGKSLCFQLPAVLAHEEKDAVTVVVSPLRSFIHDQVAALEAKTPVVELFYDSGFPDDLGIDMWQLLPFTSIHRYYFLCVDLYPTHYPLARRHQAARYLTMRPAAQTRQGKLGSRMDLPVAHPIGTAAMMRRSLGDASVVPLQLSAHLSSTLYGVAEKAADLIKAAQWQY</sequence>
<dbReference type="SUPFAM" id="SSF52540">
    <property type="entry name" value="P-loop containing nucleoside triphosphate hydrolases"/>
    <property type="match status" value="1"/>
</dbReference>
<dbReference type="EC" id="5.6.2.4" evidence="5"/>
<reference evidence="8" key="1">
    <citation type="submission" date="2023-03" db="EMBL/GenBank/DDBJ databases">
        <title>Massive genome expansion in bonnet fungi (Mycena s.s.) driven by repeated elements and novel gene families across ecological guilds.</title>
        <authorList>
            <consortium name="Lawrence Berkeley National Laboratory"/>
            <person name="Harder C.B."/>
            <person name="Miyauchi S."/>
            <person name="Viragh M."/>
            <person name="Kuo A."/>
            <person name="Thoen E."/>
            <person name="Andreopoulos B."/>
            <person name="Lu D."/>
            <person name="Skrede I."/>
            <person name="Drula E."/>
            <person name="Henrissat B."/>
            <person name="Morin E."/>
            <person name="Kohler A."/>
            <person name="Barry K."/>
            <person name="LaButti K."/>
            <person name="Morin E."/>
            <person name="Salamov A."/>
            <person name="Lipzen A."/>
            <person name="Mereny Z."/>
            <person name="Hegedus B."/>
            <person name="Baldrian P."/>
            <person name="Stursova M."/>
            <person name="Weitz H."/>
            <person name="Taylor A."/>
            <person name="Grigoriev I.V."/>
            <person name="Nagy L.G."/>
            <person name="Martin F."/>
            <person name="Kauserud H."/>
        </authorList>
    </citation>
    <scope>NUCLEOTIDE SEQUENCE</scope>
    <source>
        <strain evidence="8">CBHHK002</strain>
    </source>
</reference>
<dbReference type="GO" id="GO:0005524">
    <property type="term" value="F:ATP binding"/>
    <property type="evidence" value="ECO:0007669"/>
    <property type="project" value="InterPro"/>
</dbReference>
<dbReference type="Gene3D" id="3.40.50.300">
    <property type="entry name" value="P-loop containing nucleotide triphosphate hydrolases"/>
    <property type="match status" value="1"/>
</dbReference>
<dbReference type="Pfam" id="PF00270">
    <property type="entry name" value="DEAD"/>
    <property type="match status" value="1"/>
</dbReference>
<dbReference type="GO" id="GO:0009378">
    <property type="term" value="F:four-way junction helicase activity"/>
    <property type="evidence" value="ECO:0007669"/>
    <property type="project" value="TreeGrafter"/>
</dbReference>
<evidence type="ECO:0000256" key="4">
    <source>
        <dbReference type="ARBA" id="ARBA00034617"/>
    </source>
</evidence>
<accession>A0AAD7ESN1</accession>
<comment type="catalytic activity">
    <reaction evidence="4">
        <text>Couples ATP hydrolysis with the unwinding of duplex DNA by translocating in the 3'-5' direction.</text>
        <dbReference type="EC" id="5.6.2.4"/>
    </reaction>
</comment>
<evidence type="ECO:0000256" key="6">
    <source>
        <dbReference type="SAM" id="MobiDB-lite"/>
    </source>
</evidence>
<evidence type="ECO:0000256" key="2">
    <source>
        <dbReference type="ARBA" id="ARBA00023125"/>
    </source>
</evidence>
<evidence type="ECO:0000256" key="5">
    <source>
        <dbReference type="ARBA" id="ARBA00034808"/>
    </source>
</evidence>
<dbReference type="GO" id="GO:0003677">
    <property type="term" value="F:DNA binding"/>
    <property type="evidence" value="ECO:0007669"/>
    <property type="project" value="UniProtKB-KW"/>
</dbReference>
<keyword evidence="3" id="KW-0413">Isomerase</keyword>
<protein>
    <recommendedName>
        <fullName evidence="5">DNA 3'-5' helicase</fullName>
        <ecNumber evidence="5">5.6.2.4</ecNumber>
    </recommendedName>
</protein>
<evidence type="ECO:0000313" key="9">
    <source>
        <dbReference type="Proteomes" id="UP001218218"/>
    </source>
</evidence>
<comment type="similarity">
    <text evidence="1">Belongs to the helicase family. RecQ subfamily.</text>
</comment>
<proteinExistence type="inferred from homology"/>